<dbReference type="Pfam" id="PF13561">
    <property type="entry name" value="adh_short_C2"/>
    <property type="match status" value="1"/>
</dbReference>
<dbReference type="CDD" id="cd05233">
    <property type="entry name" value="SDR_c"/>
    <property type="match status" value="1"/>
</dbReference>
<dbReference type="GO" id="GO:0016616">
    <property type="term" value="F:oxidoreductase activity, acting on the CH-OH group of donors, NAD or NADP as acceptor"/>
    <property type="evidence" value="ECO:0007669"/>
    <property type="project" value="TreeGrafter"/>
</dbReference>
<organism evidence="2 3">
    <name type="scientific">Kaustia mangrovi</name>
    <dbReference type="NCBI Taxonomy" id="2593653"/>
    <lineage>
        <taxon>Bacteria</taxon>
        <taxon>Pseudomonadati</taxon>
        <taxon>Pseudomonadota</taxon>
        <taxon>Alphaproteobacteria</taxon>
        <taxon>Hyphomicrobiales</taxon>
        <taxon>Parvibaculaceae</taxon>
        <taxon>Kaustia</taxon>
    </lineage>
</organism>
<dbReference type="NCBIfam" id="NF005559">
    <property type="entry name" value="PRK07231.1"/>
    <property type="match status" value="1"/>
</dbReference>
<dbReference type="NCBIfam" id="NF009466">
    <property type="entry name" value="PRK12826.1-2"/>
    <property type="match status" value="1"/>
</dbReference>
<evidence type="ECO:0000256" key="1">
    <source>
        <dbReference type="ARBA" id="ARBA00006484"/>
    </source>
</evidence>
<keyword evidence="3" id="KW-1185">Reference proteome</keyword>
<dbReference type="Gene3D" id="3.40.50.720">
    <property type="entry name" value="NAD(P)-binding Rossmann-like Domain"/>
    <property type="match status" value="1"/>
</dbReference>
<dbReference type="PANTHER" id="PTHR42760">
    <property type="entry name" value="SHORT-CHAIN DEHYDROGENASES/REDUCTASES FAMILY MEMBER"/>
    <property type="match status" value="1"/>
</dbReference>
<gene>
    <name evidence="2" type="ORF">HW532_06910</name>
</gene>
<dbReference type="InterPro" id="IPR002347">
    <property type="entry name" value="SDR_fam"/>
</dbReference>
<dbReference type="FunFam" id="3.40.50.720:FF:000084">
    <property type="entry name" value="Short-chain dehydrogenase reductase"/>
    <property type="match status" value="1"/>
</dbReference>
<evidence type="ECO:0000313" key="3">
    <source>
        <dbReference type="Proteomes" id="UP000593594"/>
    </source>
</evidence>
<dbReference type="PANTHER" id="PTHR42760:SF123">
    <property type="entry name" value="OXIDOREDUCTASE"/>
    <property type="match status" value="1"/>
</dbReference>
<dbReference type="Proteomes" id="UP000593594">
    <property type="component" value="Chromosome"/>
</dbReference>
<dbReference type="PRINTS" id="PR00081">
    <property type="entry name" value="GDHRDH"/>
</dbReference>
<comment type="similarity">
    <text evidence="1">Belongs to the short-chain dehydrogenases/reductases (SDR) family.</text>
</comment>
<dbReference type="InterPro" id="IPR020904">
    <property type="entry name" value="Sc_DH/Rdtase_CS"/>
</dbReference>
<accession>A0A7S8C330</accession>
<dbReference type="RefSeq" id="WP_213163693.1">
    <property type="nucleotide sequence ID" value="NZ_CP058214.1"/>
</dbReference>
<dbReference type="GO" id="GO:0030497">
    <property type="term" value="P:fatty acid elongation"/>
    <property type="evidence" value="ECO:0007669"/>
    <property type="project" value="TreeGrafter"/>
</dbReference>
<protein>
    <submittedName>
        <fullName evidence="2">SDR family oxidoreductase</fullName>
    </submittedName>
</protein>
<dbReference type="PROSITE" id="PS00061">
    <property type="entry name" value="ADH_SHORT"/>
    <property type="match status" value="1"/>
</dbReference>
<sequence length="264" mass="27617">MSDDHAKATADVRYPDLEGQRVLVTGGASGLGLAMAKAFAGQGCRVALLDLDREGLDRALEALPSDALGHCGSVADEADVGRTFEAMDEAFGGVDVAINNAGIAMNVPTLELTAKAWQKALDVNLTGVFHCSQAAARRMIANGSGVIVNLASMYGVVAAPERLAYCATKSGVAMMTKALAIEWADKGIRVNAVAPGYVRTALVEELVEADRLDETALNRRTPLGRLGTVEEVADLAVFLASDKARYITGQVVGVDGGWTAYGYV</sequence>
<proteinExistence type="inferred from homology"/>
<name>A0A7S8C330_9HYPH</name>
<dbReference type="PRINTS" id="PR00080">
    <property type="entry name" value="SDRFAMILY"/>
</dbReference>
<reference evidence="2 3" key="1">
    <citation type="submission" date="2020-06" db="EMBL/GenBank/DDBJ databases">
        <title>Genome sequence of 2 isolates from Red Sea Mangroves.</title>
        <authorList>
            <person name="Sefrji F."/>
            <person name="Michoud G."/>
            <person name="Merlino G."/>
            <person name="Daffonchio D."/>
        </authorList>
    </citation>
    <scope>NUCLEOTIDE SEQUENCE [LARGE SCALE GENOMIC DNA]</scope>
    <source>
        <strain evidence="2 3">R1DC25</strain>
    </source>
</reference>
<dbReference type="SUPFAM" id="SSF51735">
    <property type="entry name" value="NAD(P)-binding Rossmann-fold domains"/>
    <property type="match status" value="1"/>
</dbReference>
<dbReference type="InterPro" id="IPR036291">
    <property type="entry name" value="NAD(P)-bd_dom_sf"/>
</dbReference>
<dbReference type="KEGG" id="kmn:HW532_06910"/>
<evidence type="ECO:0000313" key="2">
    <source>
        <dbReference type="EMBL" id="QPC42461.1"/>
    </source>
</evidence>
<dbReference type="AlphaFoldDB" id="A0A7S8C330"/>
<dbReference type="EMBL" id="CP058214">
    <property type="protein sequence ID" value="QPC42461.1"/>
    <property type="molecule type" value="Genomic_DNA"/>
</dbReference>